<evidence type="ECO:0000313" key="1">
    <source>
        <dbReference type="EMBL" id="AKH38398.1"/>
    </source>
</evidence>
<accession>A0A0F7KH32</accession>
<organism evidence="1 2">
    <name type="scientific">Nitrosomonas communis</name>
    <dbReference type="NCBI Taxonomy" id="44574"/>
    <lineage>
        <taxon>Bacteria</taxon>
        <taxon>Pseudomonadati</taxon>
        <taxon>Pseudomonadota</taxon>
        <taxon>Betaproteobacteria</taxon>
        <taxon>Nitrosomonadales</taxon>
        <taxon>Nitrosomonadaceae</taxon>
        <taxon>Nitrosomonas</taxon>
    </lineage>
</organism>
<protein>
    <submittedName>
        <fullName evidence="1">Uncharacterized protein</fullName>
    </submittedName>
</protein>
<sequence>MEWEEGLKVGRNFFADVAELAEHDEDAAYLLIQAVLGIAWSLPAGNTQRNSCIEHGFEQLYRARICSGNGRYSNDWATCYS</sequence>
<evidence type="ECO:0000313" key="2">
    <source>
        <dbReference type="Proteomes" id="UP000034156"/>
    </source>
</evidence>
<dbReference type="Proteomes" id="UP000034156">
    <property type="component" value="Chromosome"/>
</dbReference>
<dbReference type="EMBL" id="CP011451">
    <property type="protein sequence ID" value="AKH38398.1"/>
    <property type="molecule type" value="Genomic_DNA"/>
</dbReference>
<dbReference type="RefSeq" id="WP_046850444.1">
    <property type="nucleotide sequence ID" value="NZ_CP011451.1"/>
</dbReference>
<keyword evidence="2" id="KW-1185">Reference proteome</keyword>
<gene>
    <name evidence="1" type="ORF">AAW31_12265</name>
</gene>
<dbReference type="PATRIC" id="fig|44574.3.peg.2975"/>
<reference evidence="1 2" key="2">
    <citation type="journal article" date="2016" name="Genome Announc.">
        <title>Genome Sequence of Nitrosomonas communis Strain Nm2, a Mesophilic Ammonia-Oxidizing Bacterium Isolated from Mediterranean Soil.</title>
        <authorList>
            <person name="Kozlowski J.A."/>
            <person name="Kits K.D."/>
            <person name="Stein L.Y."/>
        </authorList>
    </citation>
    <scope>NUCLEOTIDE SEQUENCE [LARGE SCALE GENOMIC DNA]</scope>
    <source>
        <strain evidence="1 2">Nm2</strain>
    </source>
</reference>
<reference evidence="2" key="1">
    <citation type="submission" date="2015-05" db="EMBL/GenBank/DDBJ databases">
        <title>Draft genome of Nitrosomonas communis strain Nm2.</title>
        <authorList>
            <person name="Kozlowski J.A."/>
            <person name="Kits K.D."/>
            <person name="Stein L.Y."/>
        </authorList>
    </citation>
    <scope>NUCLEOTIDE SEQUENCE [LARGE SCALE GENOMIC DNA]</scope>
    <source>
        <strain evidence="2">Nm2</strain>
    </source>
</reference>
<dbReference type="AlphaFoldDB" id="A0A0F7KH32"/>
<proteinExistence type="predicted"/>
<name>A0A0F7KH32_9PROT</name>
<dbReference type="KEGG" id="nco:AAW31_12265"/>